<sequence length="144" mass="16283">MWRFNDFLGWSIAGIFSALVSSYGSVLLAVELERALRRANPIPGYALVTASLGTLAGTGILLTIVSRLLFKRPDSDVVEEDGYQGIITGHTVRLSRRVVTRMDKRVSFHMILWFVLPGMVFDLLFASAWWQGLCWPYYLWAVIL</sequence>
<gene>
    <name evidence="2" type="ORF">FHS74_001772</name>
</gene>
<proteinExistence type="predicted"/>
<comment type="caution">
    <text evidence="2">The sequence shown here is derived from an EMBL/GenBank/DDBJ whole genome shotgun (WGS) entry which is preliminary data.</text>
</comment>
<dbReference type="RefSeq" id="WP_184799522.1">
    <property type="nucleotide sequence ID" value="NZ_JACIIZ010000004.1"/>
</dbReference>
<evidence type="ECO:0000313" key="3">
    <source>
        <dbReference type="Proteomes" id="UP000539175"/>
    </source>
</evidence>
<feature type="transmembrane region" description="Helical" evidence="1">
    <location>
        <begin position="7"/>
        <end position="30"/>
    </location>
</feature>
<feature type="transmembrane region" description="Helical" evidence="1">
    <location>
        <begin position="42"/>
        <end position="65"/>
    </location>
</feature>
<evidence type="ECO:0000256" key="1">
    <source>
        <dbReference type="SAM" id="Phobius"/>
    </source>
</evidence>
<keyword evidence="1" id="KW-1133">Transmembrane helix</keyword>
<keyword evidence="1" id="KW-0472">Membrane</keyword>
<keyword evidence="1" id="KW-0812">Transmembrane</keyword>
<dbReference type="AlphaFoldDB" id="A0A7X0AW50"/>
<dbReference type="Proteomes" id="UP000539175">
    <property type="component" value="Unassembled WGS sequence"/>
</dbReference>
<feature type="transmembrane region" description="Helical" evidence="1">
    <location>
        <begin position="106"/>
        <end position="130"/>
    </location>
</feature>
<keyword evidence="3" id="KW-1185">Reference proteome</keyword>
<reference evidence="2 3" key="1">
    <citation type="submission" date="2020-08" db="EMBL/GenBank/DDBJ databases">
        <title>Genomic Encyclopedia of Type Strains, Phase IV (KMG-IV): sequencing the most valuable type-strain genomes for metagenomic binning, comparative biology and taxonomic classification.</title>
        <authorList>
            <person name="Goeker M."/>
        </authorList>
    </citation>
    <scope>NUCLEOTIDE SEQUENCE [LARGE SCALE GENOMIC DNA]</scope>
    <source>
        <strain evidence="2 3">DSM 22198</strain>
    </source>
</reference>
<dbReference type="EMBL" id="JACIIZ010000004">
    <property type="protein sequence ID" value="MBB6251227.1"/>
    <property type="molecule type" value="Genomic_DNA"/>
</dbReference>
<organism evidence="2 3">
    <name type="scientific">Nitrospirillum iridis</name>
    <dbReference type="NCBI Taxonomy" id="765888"/>
    <lineage>
        <taxon>Bacteria</taxon>
        <taxon>Pseudomonadati</taxon>
        <taxon>Pseudomonadota</taxon>
        <taxon>Alphaproteobacteria</taxon>
        <taxon>Rhodospirillales</taxon>
        <taxon>Azospirillaceae</taxon>
        <taxon>Nitrospirillum</taxon>
    </lineage>
</organism>
<accession>A0A7X0AW50</accession>
<name>A0A7X0AW50_9PROT</name>
<evidence type="ECO:0000313" key="2">
    <source>
        <dbReference type="EMBL" id="MBB6251227.1"/>
    </source>
</evidence>
<protein>
    <submittedName>
        <fullName evidence="2">Uncharacterized protein</fullName>
    </submittedName>
</protein>